<dbReference type="NCBIfam" id="TIGR00675">
    <property type="entry name" value="dcm"/>
    <property type="match status" value="1"/>
</dbReference>
<dbReference type="InterPro" id="IPR050750">
    <property type="entry name" value="C5-MTase"/>
</dbReference>
<evidence type="ECO:0000313" key="9">
    <source>
        <dbReference type="Proteomes" id="UP000641206"/>
    </source>
</evidence>
<dbReference type="RefSeq" id="WP_188735519.1">
    <property type="nucleotide sequence ID" value="NZ_BMLW01000010.1"/>
</dbReference>
<evidence type="ECO:0000256" key="4">
    <source>
        <dbReference type="ARBA" id="ARBA00022747"/>
    </source>
</evidence>
<comment type="caution">
    <text evidence="8">The sequence shown here is derived from an EMBL/GenBank/DDBJ whole genome shotgun (WGS) entry which is preliminary data.</text>
</comment>
<dbReference type="Proteomes" id="UP000641206">
    <property type="component" value="Unassembled WGS sequence"/>
</dbReference>
<dbReference type="InterPro" id="IPR018117">
    <property type="entry name" value="C5_DNA_meth_AS"/>
</dbReference>
<dbReference type="EMBL" id="BMLW01000010">
    <property type="protein sequence ID" value="GGP13526.1"/>
    <property type="molecule type" value="Genomic_DNA"/>
</dbReference>
<proteinExistence type="inferred from homology"/>
<dbReference type="PRINTS" id="PR00105">
    <property type="entry name" value="C5METTRFRASE"/>
</dbReference>
<dbReference type="CDD" id="cd00315">
    <property type="entry name" value="Cyt_C5_DNA_methylase"/>
    <property type="match status" value="1"/>
</dbReference>
<dbReference type="PANTHER" id="PTHR46098">
    <property type="entry name" value="TRNA (CYTOSINE(38)-C(5))-METHYLTRANSFERASE"/>
    <property type="match status" value="1"/>
</dbReference>
<dbReference type="InterPro" id="IPR001525">
    <property type="entry name" value="C5_MeTfrase"/>
</dbReference>
<evidence type="ECO:0000256" key="5">
    <source>
        <dbReference type="PROSITE-ProRule" id="PRU01016"/>
    </source>
</evidence>
<keyword evidence="4" id="KW-0680">Restriction system</keyword>
<protein>
    <recommendedName>
        <fullName evidence="7">Cytosine-specific methyltransferase</fullName>
        <ecNumber evidence="7">2.1.1.37</ecNumber>
    </recommendedName>
</protein>
<dbReference type="Gene3D" id="3.90.120.10">
    <property type="entry name" value="DNA Methylase, subunit A, domain 2"/>
    <property type="match status" value="1"/>
</dbReference>
<dbReference type="Gene3D" id="3.90.120.30">
    <property type="match status" value="1"/>
</dbReference>
<dbReference type="InterPro" id="IPR031303">
    <property type="entry name" value="C5_meth_CS"/>
</dbReference>
<keyword evidence="9" id="KW-1185">Reference proteome</keyword>
<evidence type="ECO:0000256" key="6">
    <source>
        <dbReference type="RuleBase" id="RU000416"/>
    </source>
</evidence>
<keyword evidence="2 5" id="KW-0808">Transferase</keyword>
<dbReference type="InterPro" id="IPR029063">
    <property type="entry name" value="SAM-dependent_MTases_sf"/>
</dbReference>
<evidence type="ECO:0000256" key="7">
    <source>
        <dbReference type="RuleBase" id="RU000417"/>
    </source>
</evidence>
<dbReference type="EC" id="2.1.1.37" evidence="7"/>
<keyword evidence="1 5" id="KW-0489">Methyltransferase</keyword>
<gene>
    <name evidence="8" type="ORF">GCM10011346_33870</name>
</gene>
<evidence type="ECO:0000256" key="1">
    <source>
        <dbReference type="ARBA" id="ARBA00022603"/>
    </source>
</evidence>
<name>A0ABQ2NY96_9BACI</name>
<comment type="catalytic activity">
    <reaction evidence="7">
        <text>a 2'-deoxycytidine in DNA + S-adenosyl-L-methionine = a 5-methyl-2'-deoxycytidine in DNA + S-adenosyl-L-homocysteine + H(+)</text>
        <dbReference type="Rhea" id="RHEA:13681"/>
        <dbReference type="Rhea" id="RHEA-COMP:11369"/>
        <dbReference type="Rhea" id="RHEA-COMP:11370"/>
        <dbReference type="ChEBI" id="CHEBI:15378"/>
        <dbReference type="ChEBI" id="CHEBI:57856"/>
        <dbReference type="ChEBI" id="CHEBI:59789"/>
        <dbReference type="ChEBI" id="CHEBI:85452"/>
        <dbReference type="ChEBI" id="CHEBI:85454"/>
        <dbReference type="EC" id="2.1.1.37"/>
    </reaction>
</comment>
<accession>A0ABQ2NY96</accession>
<dbReference type="PANTHER" id="PTHR46098:SF1">
    <property type="entry name" value="TRNA (CYTOSINE(38)-C(5))-METHYLTRANSFERASE"/>
    <property type="match status" value="1"/>
</dbReference>
<dbReference type="PROSITE" id="PS51679">
    <property type="entry name" value="SAM_MT_C5"/>
    <property type="match status" value="1"/>
</dbReference>
<reference evidence="9" key="1">
    <citation type="journal article" date="2019" name="Int. J. Syst. Evol. Microbiol.">
        <title>The Global Catalogue of Microorganisms (GCM) 10K type strain sequencing project: providing services to taxonomists for standard genome sequencing and annotation.</title>
        <authorList>
            <consortium name="The Broad Institute Genomics Platform"/>
            <consortium name="The Broad Institute Genome Sequencing Center for Infectious Disease"/>
            <person name="Wu L."/>
            <person name="Ma J."/>
        </authorList>
    </citation>
    <scope>NUCLEOTIDE SEQUENCE [LARGE SCALE GENOMIC DNA]</scope>
    <source>
        <strain evidence="9">CGMCC 1.7693</strain>
    </source>
</reference>
<feature type="active site" evidence="5">
    <location>
        <position position="76"/>
    </location>
</feature>
<comment type="similarity">
    <text evidence="5 6">Belongs to the class I-like SAM-binding methyltransferase superfamily. C5-methyltransferase family.</text>
</comment>
<dbReference type="SUPFAM" id="SSF53335">
    <property type="entry name" value="S-adenosyl-L-methionine-dependent methyltransferases"/>
    <property type="match status" value="1"/>
</dbReference>
<dbReference type="PROSITE" id="PS00095">
    <property type="entry name" value="C5_MTASE_2"/>
    <property type="match status" value="1"/>
</dbReference>
<keyword evidence="3 5" id="KW-0949">S-adenosyl-L-methionine</keyword>
<evidence type="ECO:0000256" key="3">
    <source>
        <dbReference type="ARBA" id="ARBA00022691"/>
    </source>
</evidence>
<organism evidence="8 9">
    <name type="scientific">Oceanobacillus neutriphilus</name>
    <dbReference type="NCBI Taxonomy" id="531815"/>
    <lineage>
        <taxon>Bacteria</taxon>
        <taxon>Bacillati</taxon>
        <taxon>Bacillota</taxon>
        <taxon>Bacilli</taxon>
        <taxon>Bacillales</taxon>
        <taxon>Bacillaceae</taxon>
        <taxon>Oceanobacillus</taxon>
    </lineage>
</organism>
<sequence length="473" mass="52514">MTERTPFNYVSLFSGIGGFEQALDKLGGTCVLASEIDKFANQAYEVLYGESTTGDITEVDAKDVPDHDLLVGGFPCQSFSVAGNRGGFDDARGTLFFEVARIASQKQPSVLLLENVKGLVSHDKGKTLDTIVKTLNDIGYRVDFEILNSKYFGVPQNRERIFIVAVREDLVENEPWEIEGTTIIPKGKRRISGYEDVKTFNFDFPQNEEVTTRLRDVLQDANDEKYYLSEEKTAKLVAQLKELTPSESVGVGLRKQAQEVTRLTDESGTLMARDYKGFGNQEMTGIIEPKTAEQTTQEIRPVLTPDRLSKRQNGRRFKEADEPSFTLTAQDRHGIAIREATKKGYAVACEGDAVACEGDAVNIQFPSSKTRRGRVGKQMAQTLEASGINQGVVQPIPSKNPPRYRIRKLTPLECFRLQGFPDSAHQKLVDAGISDSQRYKMAGNAVTVNVIEAIGTKLLPLLERKAEKEELCV</sequence>
<dbReference type="Pfam" id="PF00145">
    <property type="entry name" value="DNA_methylase"/>
    <property type="match status" value="1"/>
</dbReference>
<evidence type="ECO:0000313" key="8">
    <source>
        <dbReference type="EMBL" id="GGP13526.1"/>
    </source>
</evidence>
<evidence type="ECO:0000256" key="2">
    <source>
        <dbReference type="ARBA" id="ARBA00022679"/>
    </source>
</evidence>
<dbReference type="PROSITE" id="PS00094">
    <property type="entry name" value="C5_MTASE_1"/>
    <property type="match status" value="1"/>
</dbReference>
<dbReference type="Gene3D" id="3.40.50.150">
    <property type="entry name" value="Vaccinia Virus protein VP39"/>
    <property type="match status" value="1"/>
</dbReference>